<keyword evidence="2" id="KW-1185">Reference proteome</keyword>
<dbReference type="EMBL" id="BMAO01013997">
    <property type="protein sequence ID" value="GFQ92246.1"/>
    <property type="molecule type" value="Genomic_DNA"/>
</dbReference>
<evidence type="ECO:0000313" key="2">
    <source>
        <dbReference type="Proteomes" id="UP000887116"/>
    </source>
</evidence>
<sequence>MHLHGFQQTKNCVQLSVVSLLTCLPWKASVILVRKASSLTNVITWFAAKRANPCLSSCFPWKKPKRTSQFSKLSPISAMSKSSSKFLGKNMDRLSASDVRDFFIQANFAREHPGV</sequence>
<accession>A0A8X6FZ67</accession>
<reference evidence="1" key="1">
    <citation type="submission" date="2020-07" db="EMBL/GenBank/DDBJ databases">
        <title>Multicomponent nature underlies the extraordinary mechanical properties of spider dragline silk.</title>
        <authorList>
            <person name="Kono N."/>
            <person name="Nakamura H."/>
            <person name="Mori M."/>
            <person name="Yoshida Y."/>
            <person name="Ohtoshi R."/>
            <person name="Malay A.D."/>
            <person name="Moran D.A.P."/>
            <person name="Tomita M."/>
            <person name="Numata K."/>
            <person name="Arakawa K."/>
        </authorList>
    </citation>
    <scope>NUCLEOTIDE SEQUENCE</scope>
</reference>
<proteinExistence type="predicted"/>
<protein>
    <submittedName>
        <fullName evidence="1">Uncharacterized protein</fullName>
    </submittedName>
</protein>
<dbReference type="AlphaFoldDB" id="A0A8X6FZ67"/>
<gene>
    <name evidence="1" type="ORF">TNCT_603011</name>
</gene>
<dbReference type="Proteomes" id="UP000887116">
    <property type="component" value="Unassembled WGS sequence"/>
</dbReference>
<name>A0A8X6FZ67_TRICU</name>
<organism evidence="1 2">
    <name type="scientific">Trichonephila clavata</name>
    <name type="common">Joro spider</name>
    <name type="synonym">Nephila clavata</name>
    <dbReference type="NCBI Taxonomy" id="2740835"/>
    <lineage>
        <taxon>Eukaryota</taxon>
        <taxon>Metazoa</taxon>
        <taxon>Ecdysozoa</taxon>
        <taxon>Arthropoda</taxon>
        <taxon>Chelicerata</taxon>
        <taxon>Arachnida</taxon>
        <taxon>Araneae</taxon>
        <taxon>Araneomorphae</taxon>
        <taxon>Entelegynae</taxon>
        <taxon>Araneoidea</taxon>
        <taxon>Nephilidae</taxon>
        <taxon>Trichonephila</taxon>
    </lineage>
</organism>
<evidence type="ECO:0000313" key="1">
    <source>
        <dbReference type="EMBL" id="GFQ92246.1"/>
    </source>
</evidence>
<comment type="caution">
    <text evidence="1">The sequence shown here is derived from an EMBL/GenBank/DDBJ whole genome shotgun (WGS) entry which is preliminary data.</text>
</comment>